<dbReference type="PANTHER" id="PTHR46981:SF1">
    <property type="entry name" value="BIS(5'-ADENOSYL)-TRIPHOSPHATASE"/>
    <property type="match status" value="1"/>
</dbReference>
<dbReference type="GO" id="GO:0015964">
    <property type="term" value="P:diadenosine triphosphate catabolic process"/>
    <property type="evidence" value="ECO:0007669"/>
    <property type="project" value="TreeGrafter"/>
</dbReference>
<accession>A0AAR5QJ42</accession>
<evidence type="ECO:0000313" key="8">
    <source>
        <dbReference type="Proteomes" id="UP000019118"/>
    </source>
</evidence>
<dbReference type="GO" id="GO:0072332">
    <property type="term" value="P:intrinsic apoptotic signaling pathway by p53 class mediator"/>
    <property type="evidence" value="ECO:0007669"/>
    <property type="project" value="TreeGrafter"/>
</dbReference>
<dbReference type="GO" id="GO:0032435">
    <property type="term" value="P:negative regulation of proteasomal ubiquitin-dependent protein catabolic process"/>
    <property type="evidence" value="ECO:0007669"/>
    <property type="project" value="TreeGrafter"/>
</dbReference>
<organism evidence="7 8">
    <name type="scientific">Dendroctonus ponderosae</name>
    <name type="common">Mountain pine beetle</name>
    <dbReference type="NCBI Taxonomy" id="77166"/>
    <lineage>
        <taxon>Eukaryota</taxon>
        <taxon>Metazoa</taxon>
        <taxon>Ecdysozoa</taxon>
        <taxon>Arthropoda</taxon>
        <taxon>Hexapoda</taxon>
        <taxon>Insecta</taxon>
        <taxon>Pterygota</taxon>
        <taxon>Neoptera</taxon>
        <taxon>Endopterygota</taxon>
        <taxon>Coleoptera</taxon>
        <taxon>Polyphaga</taxon>
        <taxon>Cucujiformia</taxon>
        <taxon>Curculionidae</taxon>
        <taxon>Scolytinae</taxon>
        <taxon>Dendroctonus</taxon>
    </lineage>
</organism>
<evidence type="ECO:0000256" key="4">
    <source>
        <dbReference type="ARBA" id="ARBA00047780"/>
    </source>
</evidence>
<evidence type="ECO:0000256" key="2">
    <source>
        <dbReference type="ARBA" id="ARBA00022741"/>
    </source>
</evidence>
<dbReference type="PANTHER" id="PTHR46981">
    <property type="entry name" value="BIS(5'-ADENOSYL)-TRIPHOSPHATASE"/>
    <property type="match status" value="1"/>
</dbReference>
<dbReference type="PROSITE" id="PS51084">
    <property type="entry name" value="HIT_2"/>
    <property type="match status" value="1"/>
</dbReference>
<dbReference type="GO" id="GO:0047710">
    <property type="term" value="F:bis(5'-adenosyl)-triphosphatase activity"/>
    <property type="evidence" value="ECO:0007669"/>
    <property type="project" value="UniProtKB-EC"/>
</dbReference>
<comment type="caution">
    <text evidence="5">Lacks conserved residue(s) required for the propagation of feature annotation.</text>
</comment>
<reference evidence="8" key="1">
    <citation type="journal article" date="2013" name="Genome Biol.">
        <title>Draft genome of the mountain pine beetle, Dendroctonus ponderosae Hopkins, a major forest pest.</title>
        <authorList>
            <person name="Keeling C.I."/>
            <person name="Yuen M.M."/>
            <person name="Liao N.Y."/>
            <person name="Docking T.R."/>
            <person name="Chan S.K."/>
            <person name="Taylor G.A."/>
            <person name="Palmquist D.L."/>
            <person name="Jackman S.D."/>
            <person name="Nguyen A."/>
            <person name="Li M."/>
            <person name="Henderson H."/>
            <person name="Janes J.K."/>
            <person name="Zhao Y."/>
            <person name="Pandoh P."/>
            <person name="Moore R."/>
            <person name="Sperling F.A."/>
            <person name="Huber D.P."/>
            <person name="Birol I."/>
            <person name="Jones S.J."/>
            <person name="Bohlmann J."/>
        </authorList>
    </citation>
    <scope>NUCLEOTIDE SEQUENCE</scope>
</reference>
<dbReference type="InterPro" id="IPR036265">
    <property type="entry name" value="HIT-like_sf"/>
</dbReference>
<dbReference type="GO" id="GO:0005886">
    <property type="term" value="C:plasma membrane"/>
    <property type="evidence" value="ECO:0007669"/>
    <property type="project" value="TreeGrafter"/>
</dbReference>
<keyword evidence="3" id="KW-0378">Hydrolase</keyword>
<protein>
    <recommendedName>
        <fullName evidence="1">bis(5'-adenosyl)-triphosphatase</fullName>
        <ecNumber evidence="1">3.6.1.29</ecNumber>
    </recommendedName>
</protein>
<dbReference type="InterPro" id="IPR052677">
    <property type="entry name" value="Dinucleoside_ppp_hydrolase"/>
</dbReference>
<dbReference type="AlphaFoldDB" id="A0AAR5QJ42"/>
<dbReference type="GO" id="GO:0006163">
    <property type="term" value="P:purine nucleotide metabolic process"/>
    <property type="evidence" value="ECO:0007669"/>
    <property type="project" value="TreeGrafter"/>
</dbReference>
<dbReference type="GO" id="GO:0031625">
    <property type="term" value="F:ubiquitin protein ligase binding"/>
    <property type="evidence" value="ECO:0007669"/>
    <property type="project" value="TreeGrafter"/>
</dbReference>
<dbReference type="EC" id="3.6.1.29" evidence="1"/>
<evidence type="ECO:0000256" key="5">
    <source>
        <dbReference type="PROSITE-ProRule" id="PRU00464"/>
    </source>
</evidence>
<evidence type="ECO:0000256" key="1">
    <source>
        <dbReference type="ARBA" id="ARBA00012377"/>
    </source>
</evidence>
<evidence type="ECO:0000256" key="3">
    <source>
        <dbReference type="ARBA" id="ARBA00022801"/>
    </source>
</evidence>
<proteinExistence type="predicted"/>
<dbReference type="Proteomes" id="UP000019118">
    <property type="component" value="Unassembled WGS sequence"/>
</dbReference>
<comment type="catalytic activity">
    <reaction evidence="4">
        <text>P(1),P(3)-bis(5'-adenosyl) triphosphate + H2O = AMP + ADP + 2 H(+)</text>
        <dbReference type="Rhea" id="RHEA:13893"/>
        <dbReference type="ChEBI" id="CHEBI:15377"/>
        <dbReference type="ChEBI" id="CHEBI:15378"/>
        <dbReference type="ChEBI" id="CHEBI:58529"/>
        <dbReference type="ChEBI" id="CHEBI:456215"/>
        <dbReference type="ChEBI" id="CHEBI:456216"/>
        <dbReference type="EC" id="3.6.1.29"/>
    </reaction>
</comment>
<sequence length="98" mass="11069">MTQEEIADLFQTAVKISKIMEAAYQAASSTVCVQDGEYAGQTAPQVHVHILPRKKGDFANNDDIYSRLADQDRDTNPTSRRTLEEQVEEAAYLRTFFL</sequence>
<dbReference type="GO" id="GO:0000166">
    <property type="term" value="F:nucleotide binding"/>
    <property type="evidence" value="ECO:0007669"/>
    <property type="project" value="UniProtKB-KW"/>
</dbReference>
<reference evidence="7" key="2">
    <citation type="submission" date="2024-08" db="UniProtKB">
        <authorList>
            <consortium name="EnsemblMetazoa"/>
        </authorList>
    </citation>
    <scope>IDENTIFICATION</scope>
</reference>
<keyword evidence="8" id="KW-1185">Reference proteome</keyword>
<dbReference type="SUPFAM" id="SSF54197">
    <property type="entry name" value="HIT-like"/>
    <property type="match status" value="1"/>
</dbReference>
<dbReference type="GO" id="GO:0005634">
    <property type="term" value="C:nucleus"/>
    <property type="evidence" value="ECO:0007669"/>
    <property type="project" value="TreeGrafter"/>
</dbReference>
<evidence type="ECO:0000259" key="6">
    <source>
        <dbReference type="PROSITE" id="PS51084"/>
    </source>
</evidence>
<dbReference type="Gene3D" id="3.30.428.10">
    <property type="entry name" value="HIT-like"/>
    <property type="match status" value="1"/>
</dbReference>
<dbReference type="Pfam" id="PF01230">
    <property type="entry name" value="HIT"/>
    <property type="match status" value="1"/>
</dbReference>
<dbReference type="InterPro" id="IPR011146">
    <property type="entry name" value="HIT-like"/>
</dbReference>
<dbReference type="GO" id="GO:0005737">
    <property type="term" value="C:cytoplasm"/>
    <property type="evidence" value="ECO:0007669"/>
    <property type="project" value="TreeGrafter"/>
</dbReference>
<keyword evidence="2" id="KW-0547">Nucleotide-binding</keyword>
<name>A0AAR5QJ42_DENPD</name>
<dbReference type="FunFam" id="3.30.428.10:FF:000011">
    <property type="entry name" value="Fragile histidine triad"/>
    <property type="match status" value="1"/>
</dbReference>
<evidence type="ECO:0000313" key="7">
    <source>
        <dbReference type="EnsemblMetazoa" id="XP_019773245.1"/>
    </source>
</evidence>
<dbReference type="EnsemblMetazoa" id="XM_019917686.1">
    <property type="protein sequence ID" value="XP_019773245.1"/>
    <property type="gene ID" value="LOC109546646"/>
</dbReference>
<feature type="domain" description="HIT" evidence="6">
    <location>
        <begin position="1"/>
        <end position="60"/>
    </location>
</feature>